<gene>
    <name evidence="2" type="ORF">H9630_13430</name>
</gene>
<proteinExistence type="predicted"/>
<comment type="caution">
    <text evidence="2">The sequence shown here is derived from an EMBL/GenBank/DDBJ whole genome shotgun (WGS) entry which is preliminary data.</text>
</comment>
<feature type="transmembrane region" description="Helical" evidence="1">
    <location>
        <begin position="29"/>
        <end position="47"/>
    </location>
</feature>
<feature type="transmembrane region" description="Helical" evidence="1">
    <location>
        <begin position="53"/>
        <end position="72"/>
    </location>
</feature>
<evidence type="ECO:0000313" key="2">
    <source>
        <dbReference type="EMBL" id="MBD8015825.1"/>
    </source>
</evidence>
<evidence type="ECO:0000256" key="1">
    <source>
        <dbReference type="SAM" id="Phobius"/>
    </source>
</evidence>
<organism evidence="2 3">
    <name type="scientific">Planococcus wigleyi</name>
    <dbReference type="NCBI Taxonomy" id="2762216"/>
    <lineage>
        <taxon>Bacteria</taxon>
        <taxon>Bacillati</taxon>
        <taxon>Bacillota</taxon>
        <taxon>Bacilli</taxon>
        <taxon>Bacillales</taxon>
        <taxon>Caryophanaceae</taxon>
        <taxon>Planococcus</taxon>
    </lineage>
</organism>
<dbReference type="EMBL" id="JACSPU010000004">
    <property type="protein sequence ID" value="MBD8015825.1"/>
    <property type="molecule type" value="Genomic_DNA"/>
</dbReference>
<accession>A0ABR8WFN3</accession>
<keyword evidence="1" id="KW-0812">Transmembrane</keyword>
<dbReference type="RefSeq" id="WP_191715975.1">
    <property type="nucleotide sequence ID" value="NZ_JACSPU010000004.1"/>
</dbReference>
<keyword evidence="3" id="KW-1185">Reference proteome</keyword>
<protein>
    <submittedName>
        <fullName evidence="2">Uncharacterized protein</fullName>
    </submittedName>
</protein>
<evidence type="ECO:0000313" key="3">
    <source>
        <dbReference type="Proteomes" id="UP000658980"/>
    </source>
</evidence>
<keyword evidence="1" id="KW-0472">Membrane</keyword>
<name>A0ABR8WFN3_9BACL</name>
<dbReference type="Proteomes" id="UP000658980">
    <property type="component" value="Unassembled WGS sequence"/>
</dbReference>
<feature type="transmembrane region" description="Helical" evidence="1">
    <location>
        <begin position="6"/>
        <end position="22"/>
    </location>
</feature>
<keyword evidence="1" id="KW-1133">Transmembrane helix</keyword>
<reference evidence="2 3" key="1">
    <citation type="submission" date="2020-08" db="EMBL/GenBank/DDBJ databases">
        <title>A Genomic Blueprint of the Chicken Gut Microbiome.</title>
        <authorList>
            <person name="Gilroy R."/>
            <person name="Ravi A."/>
            <person name="Getino M."/>
            <person name="Pursley I."/>
            <person name="Horton D.L."/>
            <person name="Alikhan N.-F."/>
            <person name="Baker D."/>
            <person name="Gharbi K."/>
            <person name="Hall N."/>
            <person name="Watson M."/>
            <person name="Adriaenssens E.M."/>
            <person name="Foster-Nyarko E."/>
            <person name="Jarju S."/>
            <person name="Secka A."/>
            <person name="Antonio M."/>
            <person name="Oren A."/>
            <person name="Chaudhuri R."/>
            <person name="La Ragione R.M."/>
            <person name="Hildebrand F."/>
            <person name="Pallen M.J."/>
        </authorList>
    </citation>
    <scope>NUCLEOTIDE SEQUENCE [LARGE SCALE GENOMIC DNA]</scope>
    <source>
        <strain evidence="2 3">Sa1BUA13</strain>
    </source>
</reference>
<sequence length="132" mass="14648">MVRILIFIIVAAIAMALVYFIGKSSSKKKFMILLGSGILAAAVGVFMQTAFPLYQSLLGMLAVALIAAMIYMKVLEKEQMKNEQLLEERRSNKSRVQPSSTVITNKRFEEPAADKTYGMKSIPVVGEEQKVE</sequence>